<evidence type="ECO:0000259" key="1">
    <source>
        <dbReference type="Pfam" id="PF20597"/>
    </source>
</evidence>
<dbReference type="InterPro" id="IPR026588">
    <property type="entry name" value="Choice_anch_A"/>
</dbReference>
<sequence>MKGSSSSAQSTGGFGQAMQACIEVQLGDYNLFLLEDYNQGTSVQGKVAAGGAITLNGFAIGAGLPDGTTAQTLVAGGDLSLSNGGVHGDAWYGGTYSADSSVTFSRGLPSMGTPIDFAARGAELHGLSSALAGLGFNGTTTREPWGGLMMRGTDPELNVFQVNASAFNGAVLWSIDAPAGSFVVVNILGATASFRGFDIQFGGGIAAQAVLYNFVEATAIQAQGFGFRGTVLAPGAELHFSTGSFEGGIYARALTGNAAGYLHPLAEREICTTTGPSNSPPSVSITSPSSSASFTAPATIHVVAEASDSDGTLSNVEFFHNDVLVGTSLSAPYAITLTEVPAGTHRLAAKATDDQGASVTSAVVVVTVQGPVLVITHPFNGSSIQGDRVLVTGHITNRPPHSGVTVNGVLAAVDANANFHASVPLAAGGNTLSATLTTVEGTTLTESVTVVATGQALPFTVTAEPAVGLAPLLVTFTITNLTAQPASFTLEGAGPFSLPANGSSVLSATYPVGVFTPIVVVTDHTGATFSQALVIEAREANQMDQLFGAIWNGMNEALAAGDKARAMKYLNPRAREKYGPVFDALLPFMPEIVASYSPLARASLSPSIGEYAVRRSDNGLQRIHLIYFLQCPDGIWRVDEM</sequence>
<comment type="caution">
    <text evidence="2">The sequence shown here is derived from an EMBL/GenBank/DDBJ whole genome shotgun (WGS) entry which is preliminary data.</text>
</comment>
<dbReference type="NCBIfam" id="TIGR04215">
    <property type="entry name" value="choice_anch_A"/>
    <property type="match status" value="1"/>
</dbReference>
<dbReference type="InterPro" id="IPR013783">
    <property type="entry name" value="Ig-like_fold"/>
</dbReference>
<proteinExistence type="predicted"/>
<gene>
    <name evidence="2" type="ORF">SYV04_24280</name>
</gene>
<dbReference type="RefSeq" id="WP_321548254.1">
    <property type="nucleotide sequence ID" value="NZ_JAXIVS010000008.1"/>
</dbReference>
<dbReference type="PROSITE" id="PS51257">
    <property type="entry name" value="PROKAR_LIPOPROTEIN"/>
    <property type="match status" value="1"/>
</dbReference>
<dbReference type="EMBL" id="JAXIVS010000008">
    <property type="protein sequence ID" value="MDY7229533.1"/>
    <property type="molecule type" value="Genomic_DNA"/>
</dbReference>
<reference evidence="2 3" key="1">
    <citation type="submission" date="2023-12" db="EMBL/GenBank/DDBJ databases">
        <title>the genome sequence of Hyalangium sp. s54d21.</title>
        <authorList>
            <person name="Zhang X."/>
        </authorList>
    </citation>
    <scope>NUCLEOTIDE SEQUENCE [LARGE SCALE GENOMIC DNA]</scope>
    <source>
        <strain evidence="3">s54d21</strain>
    </source>
</reference>
<dbReference type="Proteomes" id="UP001291309">
    <property type="component" value="Unassembled WGS sequence"/>
</dbReference>
<keyword evidence="3" id="KW-1185">Reference proteome</keyword>
<feature type="domain" description="Choice-of-anchor A" evidence="1">
    <location>
        <begin position="26"/>
        <end position="258"/>
    </location>
</feature>
<accession>A0ABU5H7W2</accession>
<dbReference type="Gene3D" id="2.60.40.10">
    <property type="entry name" value="Immunoglobulins"/>
    <property type="match status" value="2"/>
</dbReference>
<evidence type="ECO:0000313" key="3">
    <source>
        <dbReference type="Proteomes" id="UP001291309"/>
    </source>
</evidence>
<dbReference type="Pfam" id="PF20597">
    <property type="entry name" value="pAdhesive_15"/>
    <property type="match status" value="1"/>
</dbReference>
<dbReference type="Pfam" id="PF17957">
    <property type="entry name" value="Big_7"/>
    <property type="match status" value="1"/>
</dbReference>
<name>A0ABU5H7W2_9BACT</name>
<organism evidence="2 3">
    <name type="scientific">Hyalangium rubrum</name>
    <dbReference type="NCBI Taxonomy" id="3103134"/>
    <lineage>
        <taxon>Bacteria</taxon>
        <taxon>Pseudomonadati</taxon>
        <taxon>Myxococcota</taxon>
        <taxon>Myxococcia</taxon>
        <taxon>Myxococcales</taxon>
        <taxon>Cystobacterineae</taxon>
        <taxon>Archangiaceae</taxon>
        <taxon>Hyalangium</taxon>
    </lineage>
</organism>
<protein>
    <submittedName>
        <fullName evidence="2">Choice-of-anchor A family protein</fullName>
    </submittedName>
</protein>
<evidence type="ECO:0000313" key="2">
    <source>
        <dbReference type="EMBL" id="MDY7229533.1"/>
    </source>
</evidence>